<evidence type="ECO:0000256" key="1">
    <source>
        <dbReference type="SAM" id="MobiDB-lite"/>
    </source>
</evidence>
<protein>
    <recommendedName>
        <fullName evidence="2">Peptidase S33 tripeptidyl aminopeptidase-like C-terminal domain-containing protein</fullName>
    </recommendedName>
</protein>
<dbReference type="KEGG" id="led:BBK82_08725"/>
<reference evidence="3 4" key="1">
    <citation type="submission" date="2016-07" db="EMBL/GenBank/DDBJ databases">
        <title>Complete genome sequence of the Lentzea guizhouensis DHS C013.</title>
        <authorList>
            <person name="Cao C."/>
        </authorList>
    </citation>
    <scope>NUCLEOTIDE SEQUENCE [LARGE SCALE GENOMIC DNA]</scope>
    <source>
        <strain evidence="3 4">DHS C013</strain>
    </source>
</reference>
<evidence type="ECO:0000313" key="3">
    <source>
        <dbReference type="EMBL" id="ANZ36137.1"/>
    </source>
</evidence>
<dbReference type="GO" id="GO:0005737">
    <property type="term" value="C:cytoplasm"/>
    <property type="evidence" value="ECO:0007669"/>
    <property type="project" value="InterPro"/>
</dbReference>
<dbReference type="InterPro" id="IPR029058">
    <property type="entry name" value="AB_hydrolase_fold"/>
</dbReference>
<keyword evidence="4" id="KW-1185">Reference proteome</keyword>
<sequence length="120" mass="12823">MLCQIIRVGARNPSGKPVVFVHGGWFEEGQLIRDAGKPAGIPGVIVQGRYDMATPAVSAWDLHKAWPGSELVLVPDAGHAHDEPGVVAALLEATDRFRDWSGPVSAGPPSGRSPWRRPRG</sequence>
<dbReference type="Gene3D" id="3.40.50.1820">
    <property type="entry name" value="alpha/beta hydrolase"/>
    <property type="match status" value="1"/>
</dbReference>
<dbReference type="SUPFAM" id="SSF53474">
    <property type="entry name" value="alpha/beta-Hydrolases"/>
    <property type="match status" value="1"/>
</dbReference>
<name>A0A1B2HEK3_9PSEU</name>
<dbReference type="AlphaFoldDB" id="A0A1B2HEK3"/>
<feature type="region of interest" description="Disordered" evidence="1">
    <location>
        <begin position="99"/>
        <end position="120"/>
    </location>
</feature>
<gene>
    <name evidence="3" type="ORF">BBK82_08725</name>
</gene>
<accession>A0A1B2HEK3</accession>
<dbReference type="GO" id="GO:0004177">
    <property type="term" value="F:aminopeptidase activity"/>
    <property type="evidence" value="ECO:0007669"/>
    <property type="project" value="UniProtKB-EC"/>
</dbReference>
<dbReference type="GO" id="GO:0006508">
    <property type="term" value="P:proteolysis"/>
    <property type="evidence" value="ECO:0007669"/>
    <property type="project" value="InterPro"/>
</dbReference>
<dbReference type="PANTHER" id="PTHR43722:SF1">
    <property type="entry name" value="PROLINE IMINOPEPTIDASE"/>
    <property type="match status" value="1"/>
</dbReference>
<evidence type="ECO:0000259" key="2">
    <source>
        <dbReference type="Pfam" id="PF08386"/>
    </source>
</evidence>
<dbReference type="EMBL" id="CP016793">
    <property type="protein sequence ID" value="ANZ36137.1"/>
    <property type="molecule type" value="Genomic_DNA"/>
</dbReference>
<proteinExistence type="predicted"/>
<organism evidence="3 4">
    <name type="scientific">Lentzea guizhouensis</name>
    <dbReference type="NCBI Taxonomy" id="1586287"/>
    <lineage>
        <taxon>Bacteria</taxon>
        <taxon>Bacillati</taxon>
        <taxon>Actinomycetota</taxon>
        <taxon>Actinomycetes</taxon>
        <taxon>Pseudonocardiales</taxon>
        <taxon>Pseudonocardiaceae</taxon>
        <taxon>Lentzea</taxon>
    </lineage>
</organism>
<evidence type="ECO:0000313" key="4">
    <source>
        <dbReference type="Proteomes" id="UP000093053"/>
    </source>
</evidence>
<dbReference type="Proteomes" id="UP000093053">
    <property type="component" value="Chromosome"/>
</dbReference>
<feature type="domain" description="Peptidase S33 tripeptidyl aminopeptidase-like C-terminal" evidence="2">
    <location>
        <begin position="39"/>
        <end position="81"/>
    </location>
</feature>
<dbReference type="InterPro" id="IPR005944">
    <property type="entry name" value="Pro_iminopeptidase"/>
</dbReference>
<dbReference type="STRING" id="1586287.BBK82_08725"/>
<dbReference type="Pfam" id="PF08386">
    <property type="entry name" value="Abhydrolase_4"/>
    <property type="match status" value="1"/>
</dbReference>
<dbReference type="InterPro" id="IPR013595">
    <property type="entry name" value="Pept_S33_TAP-like_C"/>
</dbReference>
<dbReference type="PANTHER" id="PTHR43722">
    <property type="entry name" value="PROLINE IMINOPEPTIDASE"/>
    <property type="match status" value="1"/>
</dbReference>